<accession>A0A6H9SDD1</accession>
<dbReference type="Proteomes" id="UP000423257">
    <property type="component" value="Unassembled WGS sequence"/>
</dbReference>
<name>A0A6H9SDD1_9PSED</name>
<organism evidence="1 2">
    <name type="scientific">Pseudomonas palleroniana</name>
    <dbReference type="NCBI Taxonomy" id="191390"/>
    <lineage>
        <taxon>Bacteria</taxon>
        <taxon>Pseudomonadati</taxon>
        <taxon>Pseudomonadota</taxon>
        <taxon>Gammaproteobacteria</taxon>
        <taxon>Pseudomonadales</taxon>
        <taxon>Pseudomonadaceae</taxon>
        <taxon>Pseudomonas</taxon>
    </lineage>
</organism>
<evidence type="ECO:0000313" key="1">
    <source>
        <dbReference type="EMBL" id="KAB0567824.1"/>
    </source>
</evidence>
<evidence type="ECO:0000313" key="2">
    <source>
        <dbReference type="Proteomes" id="UP000423257"/>
    </source>
</evidence>
<comment type="caution">
    <text evidence="1">The sequence shown here is derived from an EMBL/GenBank/DDBJ whole genome shotgun (WGS) entry which is preliminary data.</text>
</comment>
<dbReference type="RefSeq" id="WP_143038193.1">
    <property type="nucleotide sequence ID" value="NZ_FNUA01000002.1"/>
</dbReference>
<sequence>MALQITSVEDSQGNTIPDRGQTRDVILKCFVETNFPNQAYLLRVSKRVLGQGTSDSNRVGSITVDVSHLEKAQHSFNVALSDSDVSKSYVIELLS</sequence>
<dbReference type="EMBL" id="VZPQ01000004">
    <property type="protein sequence ID" value="KAB0567824.1"/>
    <property type="molecule type" value="Genomic_DNA"/>
</dbReference>
<dbReference type="AlphaFoldDB" id="A0A6H9SDD1"/>
<proteinExistence type="predicted"/>
<reference evidence="1 2" key="1">
    <citation type="submission" date="2019-09" db="EMBL/GenBank/DDBJ databases">
        <title>Draft genome sequences of 48 bacterial type strains from the CCUG.</title>
        <authorList>
            <person name="Tunovic T."/>
            <person name="Pineiro-Iglesias B."/>
            <person name="Unosson C."/>
            <person name="Inganas E."/>
            <person name="Ohlen M."/>
            <person name="Cardew S."/>
            <person name="Jensie-Markopoulos S."/>
            <person name="Salva-Serra F."/>
            <person name="Jaen-Luchoro D."/>
            <person name="Karlsson R."/>
            <person name="Svensson-Stadler L."/>
            <person name="Chun J."/>
            <person name="Moore E."/>
        </authorList>
    </citation>
    <scope>NUCLEOTIDE SEQUENCE [LARGE SCALE GENOMIC DNA]</scope>
    <source>
        <strain evidence="1 2">CCUG 51524</strain>
    </source>
</reference>
<gene>
    <name evidence="1" type="ORF">F7R03_08595</name>
</gene>
<protein>
    <submittedName>
        <fullName evidence="1">Uncharacterized protein</fullName>
    </submittedName>
</protein>